<evidence type="ECO:0000256" key="1">
    <source>
        <dbReference type="SAM" id="Phobius"/>
    </source>
</evidence>
<dbReference type="Proteomes" id="UP000252355">
    <property type="component" value="Unassembled WGS sequence"/>
</dbReference>
<sequence length="243" mass="24652">MKTLTFRHRRELSVFLVLGMVLSLSTVTVPKVQAGILQTAGSLLKTVVINGGALAAGYMGGVLGIALGGGPIGMVAGAVGGFIIGKKVLTWTTASVANAATVGGAIAGGLLCAGMGFPLLAAGVVGGALVARFGAQMISKLFQKVTGKPAPVVDLKAQDAKAQAFIDQLTKPAPAAAAPAPAPVAKAIEPDRVDPSQGAYEKYLAAYKAYMTATQNGNAAEAQKAYAEYKKYLDLYNASLGKK</sequence>
<organism evidence="2 3">
    <name type="scientific">Candidatus Ozemobacter sibiricus</name>
    <dbReference type="NCBI Taxonomy" id="2268124"/>
    <lineage>
        <taxon>Bacteria</taxon>
        <taxon>Candidatus Ozemobacteria</taxon>
        <taxon>Candidatus Ozemobacterales</taxon>
        <taxon>Candidatus Ozemobacteraceae</taxon>
        <taxon>Candidatus Ozemobacter</taxon>
    </lineage>
</organism>
<keyword evidence="1" id="KW-0812">Transmembrane</keyword>
<protein>
    <submittedName>
        <fullName evidence="2">Uncharacterized protein</fullName>
    </submittedName>
</protein>
<evidence type="ECO:0000313" key="3">
    <source>
        <dbReference type="Proteomes" id="UP000252355"/>
    </source>
</evidence>
<feature type="transmembrane region" description="Helical" evidence="1">
    <location>
        <begin position="58"/>
        <end position="84"/>
    </location>
</feature>
<gene>
    <name evidence="2" type="ORF">OZSIB_2804</name>
</gene>
<evidence type="ECO:0000313" key="2">
    <source>
        <dbReference type="EMBL" id="RCK80916.1"/>
    </source>
</evidence>
<reference evidence="2 3" key="1">
    <citation type="submission" date="2018-05" db="EMBL/GenBank/DDBJ databases">
        <title>A metagenomic window into the 2 km-deep terrestrial subsurface aquifer revealed taxonomically and functionally diverse microbial community comprising novel uncultured bacterial lineages.</title>
        <authorList>
            <person name="Kadnikov V.V."/>
            <person name="Mardanov A.V."/>
            <person name="Beletsky A.V."/>
            <person name="Banks D."/>
            <person name="Pimenov N.V."/>
            <person name="Frank Y.A."/>
            <person name="Karnachuk O.V."/>
            <person name="Ravin N.V."/>
        </authorList>
    </citation>
    <scope>NUCLEOTIDE SEQUENCE [LARGE SCALE GENOMIC DNA]</scope>
    <source>
        <strain evidence="2">BY5</strain>
    </source>
</reference>
<keyword evidence="1" id="KW-0472">Membrane</keyword>
<proteinExistence type="predicted"/>
<name>A0A367ZSA9_9BACT</name>
<accession>A0A367ZSA9</accession>
<dbReference type="EMBL" id="QOQW01000004">
    <property type="protein sequence ID" value="RCK80916.1"/>
    <property type="molecule type" value="Genomic_DNA"/>
</dbReference>
<dbReference type="AlphaFoldDB" id="A0A367ZSA9"/>
<keyword evidence="1" id="KW-1133">Transmembrane helix</keyword>
<comment type="caution">
    <text evidence="2">The sequence shown here is derived from an EMBL/GenBank/DDBJ whole genome shotgun (WGS) entry which is preliminary data.</text>
</comment>